<comment type="caution">
    <text evidence="1">The sequence shown here is derived from an EMBL/GenBank/DDBJ whole genome shotgun (WGS) entry which is preliminary data.</text>
</comment>
<accession>A0ABU1BPB5</accession>
<proteinExistence type="predicted"/>
<protein>
    <recommendedName>
        <fullName evidence="3">Lipoprotein</fullName>
    </recommendedName>
</protein>
<gene>
    <name evidence="1" type="ORF">Q8A64_10460</name>
</gene>
<name>A0ABU1BPB5_9BURK</name>
<evidence type="ECO:0000313" key="1">
    <source>
        <dbReference type="EMBL" id="MDQ9170831.1"/>
    </source>
</evidence>
<dbReference type="EMBL" id="JAUYVH010000005">
    <property type="protein sequence ID" value="MDQ9170831.1"/>
    <property type="molecule type" value="Genomic_DNA"/>
</dbReference>
<dbReference type="RefSeq" id="WP_338436764.1">
    <property type="nucleotide sequence ID" value="NZ_JAUYVH010000005.1"/>
</dbReference>
<keyword evidence="2" id="KW-1185">Reference proteome</keyword>
<evidence type="ECO:0008006" key="3">
    <source>
        <dbReference type="Google" id="ProtNLM"/>
    </source>
</evidence>
<organism evidence="1 2">
    <name type="scientific">Keguizhuia sedimenti</name>
    <dbReference type="NCBI Taxonomy" id="3064264"/>
    <lineage>
        <taxon>Bacteria</taxon>
        <taxon>Pseudomonadati</taxon>
        <taxon>Pseudomonadota</taxon>
        <taxon>Betaproteobacteria</taxon>
        <taxon>Burkholderiales</taxon>
        <taxon>Oxalobacteraceae</taxon>
        <taxon>Keguizhuia</taxon>
    </lineage>
</organism>
<evidence type="ECO:0000313" key="2">
    <source>
        <dbReference type="Proteomes" id="UP001225596"/>
    </source>
</evidence>
<reference evidence="1 2" key="1">
    <citation type="submission" date="2023-08" db="EMBL/GenBank/DDBJ databases">
        <title>Oxalobacteraceae gen .nov., isolated from river sludge outside the plant.</title>
        <authorList>
            <person name="Zhao S.Y."/>
        </authorList>
    </citation>
    <scope>NUCLEOTIDE SEQUENCE [LARGE SCALE GENOMIC DNA]</scope>
    <source>
        <strain evidence="1 2">R-40</strain>
    </source>
</reference>
<sequence>MMMILAAGALSACASHSEFPTEKNKAAENVYAPKSPVYTQRSAGKAGEMTYAVEKLAQASGCQLYDHAELMARRPGIEFYRVPCADGRQMLYKCEMRQCRLAE</sequence>
<dbReference type="Proteomes" id="UP001225596">
    <property type="component" value="Unassembled WGS sequence"/>
</dbReference>